<evidence type="ECO:0000313" key="1">
    <source>
        <dbReference type="EMBL" id="BAN73522.1"/>
    </source>
</evidence>
<dbReference type="EMBL" id="AP012544">
    <property type="protein sequence ID" value="BAN73522.1"/>
    <property type="molecule type" value="Genomic_DNA"/>
</dbReference>
<name>A0AAD1ERR6_LACCA</name>
<evidence type="ECO:0000313" key="2">
    <source>
        <dbReference type="Proteomes" id="UP000015560"/>
    </source>
</evidence>
<accession>A0AAD1ERR6</accession>
<dbReference type="RefSeq" id="WP_025013907.1">
    <property type="nucleotide sequence ID" value="NZ_AP012544.1"/>
</dbReference>
<proteinExistence type="predicted"/>
<reference evidence="1 2" key="1">
    <citation type="journal article" date="2013" name="PLoS ONE">
        <title>Genomic Adaptation of the Lactobacillus casei Group.</title>
        <authorList>
            <person name="Toh H."/>
            <person name="Oshima K."/>
            <person name="Nakano A."/>
            <person name="Takahata M."/>
            <person name="Murakami M."/>
            <person name="Takaki T."/>
            <person name="Nishiyama H."/>
            <person name="Igimi S."/>
            <person name="Hattori M."/>
            <person name="Morita H."/>
        </authorList>
    </citation>
    <scope>NUCLEOTIDE SEQUENCE [LARGE SCALE GENOMIC DNA]</scope>
    <source>
        <strain evidence="1 2">ATCC 393</strain>
    </source>
</reference>
<protein>
    <submittedName>
        <fullName evidence="1">Hypothetical phage protein</fullName>
    </submittedName>
</protein>
<gene>
    <name evidence="1" type="ORF">LBCZ_0354</name>
</gene>
<dbReference type="AlphaFoldDB" id="A0AAD1ERR6"/>
<dbReference type="GeneID" id="45547619"/>
<dbReference type="Proteomes" id="UP000015560">
    <property type="component" value="Chromosome"/>
</dbReference>
<organism evidence="1 2">
    <name type="scientific">Lacticaseibacillus casei DSM 20011 = JCM 1134 = ATCC 393</name>
    <dbReference type="NCBI Taxonomy" id="1423732"/>
    <lineage>
        <taxon>Bacteria</taxon>
        <taxon>Bacillati</taxon>
        <taxon>Bacillota</taxon>
        <taxon>Bacilli</taxon>
        <taxon>Lactobacillales</taxon>
        <taxon>Lactobacillaceae</taxon>
        <taxon>Lacticaseibacillus</taxon>
    </lineage>
</organism>
<sequence>MSNDWTGNKYSTQATIGSRNHAVEERQHEDFYATDPLAAEELVKLEKLNNVWECACGTGELSKVFEKYGLLGKSTDLIDRGYGKQLDFLKYGGSWNGDIVTNPPYKFADEFIRKAILVSSTTSKIVMFLPIRYLEGAKRQNLFSKFPPTKIYVSVKRIKCAKNGDFDNTGSSAVCYCWYVWDKADTSGITKLEWFNKGDKQ</sequence>